<organism evidence="2 3">
    <name type="scientific">Puccinia coronata f. sp. avenae</name>
    <dbReference type="NCBI Taxonomy" id="200324"/>
    <lineage>
        <taxon>Eukaryota</taxon>
        <taxon>Fungi</taxon>
        <taxon>Dikarya</taxon>
        <taxon>Basidiomycota</taxon>
        <taxon>Pucciniomycotina</taxon>
        <taxon>Pucciniomycetes</taxon>
        <taxon>Pucciniales</taxon>
        <taxon>Pucciniaceae</taxon>
        <taxon>Puccinia</taxon>
    </lineage>
</organism>
<evidence type="ECO:0000313" key="3">
    <source>
        <dbReference type="Proteomes" id="UP000235388"/>
    </source>
</evidence>
<protein>
    <recommendedName>
        <fullName evidence="4">Hydrophobin</fullName>
    </recommendedName>
</protein>
<accession>A0A2N5W5Z0</accession>
<gene>
    <name evidence="2" type="ORF">PCANC_01180</name>
</gene>
<keyword evidence="1" id="KW-0732">Signal</keyword>
<dbReference type="EMBL" id="PGCJ01000009">
    <property type="protein sequence ID" value="PLW57659.1"/>
    <property type="molecule type" value="Genomic_DNA"/>
</dbReference>
<feature type="signal peptide" evidence="1">
    <location>
        <begin position="1"/>
        <end position="19"/>
    </location>
</feature>
<feature type="chain" id="PRO_5014807981" description="Hydrophobin" evidence="1">
    <location>
        <begin position="20"/>
        <end position="83"/>
    </location>
</feature>
<sequence>MNFLQTILFLASATAFAQGAQKPVPPCTYSNLPIPWSIIQYNNEKGVAINYGLEQKDPSKTCKQQGLPSTICCTPNFKPDFST</sequence>
<name>A0A2N5W5Z0_9BASI</name>
<evidence type="ECO:0000313" key="2">
    <source>
        <dbReference type="EMBL" id="PLW57659.1"/>
    </source>
</evidence>
<evidence type="ECO:0000256" key="1">
    <source>
        <dbReference type="SAM" id="SignalP"/>
    </source>
</evidence>
<dbReference type="Proteomes" id="UP000235388">
    <property type="component" value="Unassembled WGS sequence"/>
</dbReference>
<keyword evidence="3" id="KW-1185">Reference proteome</keyword>
<dbReference type="AlphaFoldDB" id="A0A2N5W5Z0"/>
<comment type="caution">
    <text evidence="2">The sequence shown here is derived from an EMBL/GenBank/DDBJ whole genome shotgun (WGS) entry which is preliminary data.</text>
</comment>
<reference evidence="2 3" key="1">
    <citation type="submission" date="2017-11" db="EMBL/GenBank/DDBJ databases">
        <title>De novo assembly and phasing of dikaryotic genomes from two isolates of Puccinia coronata f. sp. avenae, the causal agent of oat crown rust.</title>
        <authorList>
            <person name="Miller M.E."/>
            <person name="Zhang Y."/>
            <person name="Omidvar V."/>
            <person name="Sperschneider J."/>
            <person name="Schwessinger B."/>
            <person name="Raley C."/>
            <person name="Palmer J.M."/>
            <person name="Garnica D."/>
            <person name="Upadhyaya N."/>
            <person name="Rathjen J."/>
            <person name="Taylor J.M."/>
            <person name="Park R.F."/>
            <person name="Dodds P.N."/>
            <person name="Hirsch C.D."/>
            <person name="Kianian S.F."/>
            <person name="Figueroa M."/>
        </authorList>
    </citation>
    <scope>NUCLEOTIDE SEQUENCE [LARGE SCALE GENOMIC DNA]</scope>
    <source>
        <strain evidence="2">12NC29</strain>
    </source>
</reference>
<evidence type="ECO:0008006" key="4">
    <source>
        <dbReference type="Google" id="ProtNLM"/>
    </source>
</evidence>
<proteinExistence type="predicted"/>